<dbReference type="Pfam" id="PF08235">
    <property type="entry name" value="LNS2"/>
    <property type="match status" value="1"/>
</dbReference>
<dbReference type="PANTHER" id="PTHR12181">
    <property type="entry name" value="LIPIN"/>
    <property type="match status" value="1"/>
</dbReference>
<dbReference type="InterPro" id="IPR013209">
    <property type="entry name" value="LNS2"/>
</dbReference>
<protein>
    <recommendedName>
        <fullName evidence="3">LNS2/PITP domain-containing protein</fullName>
    </recommendedName>
</protein>
<comment type="similarity">
    <text evidence="1">Belongs to the lipin family.</text>
</comment>
<dbReference type="InterPro" id="IPR007651">
    <property type="entry name" value="Lipin_N"/>
</dbReference>
<name>A0A0A0LP52_CUCSA</name>
<sequence length="1027" mass="114458">MNAVGLLGSYISKGVYTVSGPFHPFGGAVDIVVVQQQDGSFKSSPWYVKFGKFQGVLKTKEKVVSIVVNGVEANFQMYLDHKGEAYFLREVDVEGEPGLYPSSSGDEILQELDGRRILSSQSCYYNTKSSIDGIEQSNNNGKIVTKTTSRRQILGFVWGRKSMKEDLHAGTSVARVDSLERAEIAADLLEVRWSTNLRAQKLEKTDSSKFSSIDTSDGKDEENLRRDDEKSHVTSTVKANMGNSIDKIFDNNTCNKPVTNGSQLESEKLELSIEVTREMSSLNIKDQMVETSIIGEKVFDRTYEVKYAPIDIQQSEKETVQAMGTFAENVDSKSQISLLMEHLSDETNIASHVFNMSEDKSESDAVQSLMFYETSKQSMLTMDDSRVLTHEVSHLTNGGSGIIDIQTEGLHLTTKVHLEDTESSVVAGDFEIETEKVEVLVNSSQQVDHCISSVHEGNTMDQEKTPTLEASYSQIVSTEEMPGSVKELKFDSTGSSFCSDFQDDKSVDGSVTSKFQNSLSSIDNRVATKESHILPATNSDDEQFLFSDIDVPKTEVNGSIESESQHFDDKEDYPLVYPSSIDEEDRFANRSYVTSSSVDSQEIFNQRITSPITIPPSHPISSKEVERLAASLPNMQARIDNSIVCKLNHPLSHSVDSNSKPLNWMEFCKDNASSKTGGDGEEKVAEDRSKSEEPWVSEERKNIIRNSGAGSPAEATVDPVGNWKLWPFSFKRSNSSKGTQSAVDGCIDFDIKKDSDRNNGLDGEASIVKHKVEKQMVKSLSPTSEQLASLNLKEGGNTITFTFYTAVLGKQQVDARIYLWKWNTRVVISDVDGTITKSDVLGQFMPFVGMDWSQTGVTNLFSAIKENGYQLLFLSARSISQAYHTRQFLFNLKQDGKALPEGPVVISPDGLFPSLYREVIRRAPHEFKIACLERIRELFPPDCNPFYAGFGNRDTDEFSYLKVGIPKGKIFIINPKGEVVVNRRVDTKSYTSLHTLVNGMFPPMTSSEQEDFNSWNYWKLPPPLVDF</sequence>
<accession>A0A0A0LP52</accession>
<dbReference type="EMBL" id="CM002923">
    <property type="protein sequence ID" value="KGN62527.1"/>
    <property type="molecule type" value="Genomic_DNA"/>
</dbReference>
<proteinExistence type="inferred from homology"/>
<evidence type="ECO:0000313" key="4">
    <source>
        <dbReference type="EMBL" id="KGN62527.1"/>
    </source>
</evidence>
<dbReference type="eggNOG" id="KOG2116">
    <property type="taxonomic scope" value="Eukaryota"/>
</dbReference>
<dbReference type="SMART" id="SM00775">
    <property type="entry name" value="LNS2"/>
    <property type="match status" value="1"/>
</dbReference>
<reference evidence="4 5" key="2">
    <citation type="journal article" date="2009" name="PLoS ONE">
        <title>An integrated genetic and cytogenetic map of the cucumber genome.</title>
        <authorList>
            <person name="Ren Y."/>
            <person name="Zhang Z."/>
            <person name="Liu J."/>
            <person name="Staub J.E."/>
            <person name="Han Y."/>
            <person name="Cheng Z."/>
            <person name="Li X."/>
            <person name="Lu J."/>
            <person name="Miao H."/>
            <person name="Kang H."/>
            <person name="Xie B."/>
            <person name="Gu X."/>
            <person name="Wang X."/>
            <person name="Du Y."/>
            <person name="Jin W."/>
            <person name="Huang S."/>
        </authorList>
    </citation>
    <scope>NUCLEOTIDE SEQUENCE [LARGE SCALE GENOMIC DNA]</scope>
    <source>
        <strain evidence="5">cv. 9930</strain>
    </source>
</reference>
<dbReference type="GO" id="GO:0008195">
    <property type="term" value="F:phosphatidate phosphatase activity"/>
    <property type="evidence" value="ECO:0000318"/>
    <property type="project" value="GO_Central"/>
</dbReference>
<dbReference type="KEGG" id="csv:101221733"/>
<evidence type="ECO:0000256" key="1">
    <source>
        <dbReference type="ARBA" id="ARBA00005476"/>
    </source>
</evidence>
<feature type="region of interest" description="Disordered" evidence="2">
    <location>
        <begin position="206"/>
        <end position="234"/>
    </location>
</feature>
<reference evidence="4 5" key="3">
    <citation type="journal article" date="2010" name="BMC Genomics">
        <title>Transcriptome sequencing and comparative analysis of cucumber flowers with different sex types.</title>
        <authorList>
            <person name="Guo S."/>
            <person name="Zheng Y."/>
            <person name="Joung J.G."/>
            <person name="Liu S."/>
            <person name="Zhang Z."/>
            <person name="Crasta O.R."/>
            <person name="Sobral B.W."/>
            <person name="Xu Y."/>
            <person name="Huang S."/>
            <person name="Fei Z."/>
        </authorList>
    </citation>
    <scope>NUCLEOTIDE SEQUENCE [LARGE SCALE GENOMIC DNA]</scope>
    <source>
        <strain evidence="5">cv. 9930</strain>
    </source>
</reference>
<evidence type="ECO:0000259" key="3">
    <source>
        <dbReference type="SMART" id="SM00775"/>
    </source>
</evidence>
<reference evidence="4 5" key="4">
    <citation type="journal article" date="2011" name="BMC Genomics">
        <title>RNA-Seq improves annotation of protein-coding genes in the cucumber genome.</title>
        <authorList>
            <person name="Li Z."/>
            <person name="Zhang Z."/>
            <person name="Yan P."/>
            <person name="Huang S."/>
            <person name="Fei Z."/>
            <person name="Lin K."/>
        </authorList>
    </citation>
    <scope>NUCLEOTIDE SEQUENCE [LARGE SCALE GENOMIC DNA]</scope>
    <source>
        <strain evidence="5">cv. 9930</strain>
    </source>
</reference>
<dbReference type="Pfam" id="PF04571">
    <property type="entry name" value="Lipin_N"/>
    <property type="match status" value="1"/>
</dbReference>
<keyword evidence="5" id="KW-1185">Reference proteome</keyword>
<dbReference type="STRING" id="3659.A0A0A0LP52"/>
<dbReference type="GO" id="GO:0006629">
    <property type="term" value="P:lipid metabolic process"/>
    <property type="evidence" value="ECO:0000318"/>
    <property type="project" value="GO_Central"/>
</dbReference>
<dbReference type="OrthoDB" id="4567at2759"/>
<feature type="compositionally biased region" description="Basic and acidic residues" evidence="2">
    <location>
        <begin position="678"/>
        <end position="702"/>
    </location>
</feature>
<dbReference type="SUPFAM" id="SSF56784">
    <property type="entry name" value="HAD-like"/>
    <property type="match status" value="1"/>
</dbReference>
<reference evidence="4 5" key="1">
    <citation type="journal article" date="2009" name="Nat. Genet.">
        <title>The genome of the cucumber, Cucumis sativus L.</title>
        <authorList>
            <person name="Huang S."/>
            <person name="Li R."/>
            <person name="Zhang Z."/>
            <person name="Li L."/>
            <person name="Gu X."/>
            <person name="Fan W."/>
            <person name="Lucas W.J."/>
            <person name="Wang X."/>
            <person name="Xie B."/>
            <person name="Ni P."/>
            <person name="Ren Y."/>
            <person name="Zhu H."/>
            <person name="Li J."/>
            <person name="Lin K."/>
            <person name="Jin W."/>
            <person name="Fei Z."/>
            <person name="Li G."/>
            <person name="Staub J."/>
            <person name="Kilian A."/>
            <person name="van der Vossen E.A."/>
            <person name="Wu Y."/>
            <person name="Guo J."/>
            <person name="He J."/>
            <person name="Jia Z."/>
            <person name="Ren Y."/>
            <person name="Tian G."/>
            <person name="Lu Y."/>
            <person name="Ruan J."/>
            <person name="Qian W."/>
            <person name="Wang M."/>
            <person name="Huang Q."/>
            <person name="Li B."/>
            <person name="Xuan Z."/>
            <person name="Cao J."/>
            <person name="Asan"/>
            <person name="Wu Z."/>
            <person name="Zhang J."/>
            <person name="Cai Q."/>
            <person name="Bai Y."/>
            <person name="Zhao B."/>
            <person name="Han Y."/>
            <person name="Li Y."/>
            <person name="Li X."/>
            <person name="Wang S."/>
            <person name="Shi Q."/>
            <person name="Liu S."/>
            <person name="Cho W.K."/>
            <person name="Kim J.Y."/>
            <person name="Xu Y."/>
            <person name="Heller-Uszynska K."/>
            <person name="Miao H."/>
            <person name="Cheng Z."/>
            <person name="Zhang S."/>
            <person name="Wu J."/>
            <person name="Yang Y."/>
            <person name="Kang H."/>
            <person name="Li M."/>
            <person name="Liang H."/>
            <person name="Ren X."/>
            <person name="Shi Z."/>
            <person name="Wen M."/>
            <person name="Jian M."/>
            <person name="Yang H."/>
            <person name="Zhang G."/>
            <person name="Yang Z."/>
            <person name="Chen R."/>
            <person name="Liu S."/>
            <person name="Li J."/>
            <person name="Ma L."/>
            <person name="Liu H."/>
            <person name="Zhou Y."/>
            <person name="Zhao J."/>
            <person name="Fang X."/>
            <person name="Li G."/>
            <person name="Fang L."/>
            <person name="Li Y."/>
            <person name="Liu D."/>
            <person name="Zheng H."/>
            <person name="Zhang Y."/>
            <person name="Qin N."/>
            <person name="Li Z."/>
            <person name="Yang G."/>
            <person name="Yang S."/>
            <person name="Bolund L."/>
            <person name="Kristiansen K."/>
            <person name="Zheng H."/>
            <person name="Li S."/>
            <person name="Zhang X."/>
            <person name="Yang H."/>
            <person name="Wang J."/>
            <person name="Sun R."/>
            <person name="Zhang B."/>
            <person name="Jiang S."/>
            <person name="Wang J."/>
            <person name="Du Y."/>
            <person name="Li S."/>
        </authorList>
    </citation>
    <scope>NUCLEOTIDE SEQUENCE [LARGE SCALE GENOMIC DNA]</scope>
    <source>
        <strain evidence="5">cv. 9930</strain>
    </source>
</reference>
<dbReference type="AlphaFoldDB" id="A0A0A0LP52"/>
<feature type="region of interest" description="Disordered" evidence="2">
    <location>
        <begin position="671"/>
        <end position="716"/>
    </location>
</feature>
<evidence type="ECO:0000256" key="2">
    <source>
        <dbReference type="SAM" id="MobiDB-lite"/>
    </source>
</evidence>
<dbReference type="PANTHER" id="PTHR12181:SF12">
    <property type="entry name" value="PHOSPHATIDATE PHOSPHATASE"/>
    <property type="match status" value="1"/>
</dbReference>
<dbReference type="InterPro" id="IPR031315">
    <property type="entry name" value="LNS2/PITP"/>
</dbReference>
<dbReference type="InterPro" id="IPR036412">
    <property type="entry name" value="HAD-like_sf"/>
</dbReference>
<dbReference type="Proteomes" id="UP000029981">
    <property type="component" value="Chromosome 2"/>
</dbReference>
<feature type="compositionally biased region" description="Basic and acidic residues" evidence="2">
    <location>
        <begin position="216"/>
        <end position="232"/>
    </location>
</feature>
<feature type="domain" description="LNS2/PITP" evidence="3">
    <location>
        <begin position="826"/>
        <end position="982"/>
    </location>
</feature>
<evidence type="ECO:0000313" key="5">
    <source>
        <dbReference type="Proteomes" id="UP000029981"/>
    </source>
</evidence>
<dbReference type="InterPro" id="IPR026058">
    <property type="entry name" value="LIPIN"/>
</dbReference>
<gene>
    <name evidence="4" type="ORF">Csa_2G359960</name>
</gene>
<dbReference type="OMA" id="IDQEKDM"/>
<dbReference type="Gramene" id="KGN62527">
    <property type="protein sequence ID" value="KGN62527"/>
    <property type="gene ID" value="Csa_2G359960"/>
</dbReference>
<organism evidence="4 5">
    <name type="scientific">Cucumis sativus</name>
    <name type="common">Cucumber</name>
    <dbReference type="NCBI Taxonomy" id="3659"/>
    <lineage>
        <taxon>Eukaryota</taxon>
        <taxon>Viridiplantae</taxon>
        <taxon>Streptophyta</taxon>
        <taxon>Embryophyta</taxon>
        <taxon>Tracheophyta</taxon>
        <taxon>Spermatophyta</taxon>
        <taxon>Magnoliopsida</taxon>
        <taxon>eudicotyledons</taxon>
        <taxon>Gunneridae</taxon>
        <taxon>Pentapetalae</taxon>
        <taxon>rosids</taxon>
        <taxon>fabids</taxon>
        <taxon>Cucurbitales</taxon>
        <taxon>Cucurbitaceae</taxon>
        <taxon>Benincaseae</taxon>
        <taxon>Cucumis</taxon>
    </lineage>
</organism>